<evidence type="ECO:0000313" key="2">
    <source>
        <dbReference type="Proteomes" id="UP001152888"/>
    </source>
</evidence>
<name>A0A9P0PIQ3_ACAOB</name>
<dbReference type="AlphaFoldDB" id="A0A9P0PIQ3"/>
<protein>
    <submittedName>
        <fullName evidence="1">Uncharacterized protein</fullName>
    </submittedName>
</protein>
<dbReference type="Proteomes" id="UP001152888">
    <property type="component" value="Unassembled WGS sequence"/>
</dbReference>
<evidence type="ECO:0000313" key="1">
    <source>
        <dbReference type="EMBL" id="CAH1987280.1"/>
    </source>
</evidence>
<reference evidence="1" key="1">
    <citation type="submission" date="2022-03" db="EMBL/GenBank/DDBJ databases">
        <authorList>
            <person name="Sayadi A."/>
        </authorList>
    </citation>
    <scope>NUCLEOTIDE SEQUENCE</scope>
</reference>
<dbReference type="EMBL" id="CAKOFQ010007014">
    <property type="protein sequence ID" value="CAH1987280.1"/>
    <property type="molecule type" value="Genomic_DNA"/>
</dbReference>
<accession>A0A9P0PIQ3</accession>
<comment type="caution">
    <text evidence="1">The sequence shown here is derived from an EMBL/GenBank/DDBJ whole genome shotgun (WGS) entry which is preliminary data.</text>
</comment>
<proteinExistence type="predicted"/>
<keyword evidence="2" id="KW-1185">Reference proteome</keyword>
<sequence>MVTRQYQTSRSTRGVTCALLLLYEFLPEALIAKVLRESPAFGGYFV</sequence>
<gene>
    <name evidence="1" type="ORF">ACAOBT_LOCUS17755</name>
</gene>
<organism evidence="1 2">
    <name type="scientific">Acanthoscelides obtectus</name>
    <name type="common">Bean weevil</name>
    <name type="synonym">Bruchus obtectus</name>
    <dbReference type="NCBI Taxonomy" id="200917"/>
    <lineage>
        <taxon>Eukaryota</taxon>
        <taxon>Metazoa</taxon>
        <taxon>Ecdysozoa</taxon>
        <taxon>Arthropoda</taxon>
        <taxon>Hexapoda</taxon>
        <taxon>Insecta</taxon>
        <taxon>Pterygota</taxon>
        <taxon>Neoptera</taxon>
        <taxon>Endopterygota</taxon>
        <taxon>Coleoptera</taxon>
        <taxon>Polyphaga</taxon>
        <taxon>Cucujiformia</taxon>
        <taxon>Chrysomeloidea</taxon>
        <taxon>Chrysomelidae</taxon>
        <taxon>Bruchinae</taxon>
        <taxon>Bruchini</taxon>
        <taxon>Acanthoscelides</taxon>
    </lineage>
</organism>